<name>A0A238LA49_9RHOB</name>
<accession>A0A238LA49</accession>
<feature type="signal peptide" evidence="1">
    <location>
        <begin position="1"/>
        <end position="21"/>
    </location>
</feature>
<dbReference type="OrthoDB" id="7857490at2"/>
<organism evidence="2 3">
    <name type="scientific">Flavimaricola marinus</name>
    <dbReference type="NCBI Taxonomy" id="1819565"/>
    <lineage>
        <taxon>Bacteria</taxon>
        <taxon>Pseudomonadati</taxon>
        <taxon>Pseudomonadota</taxon>
        <taxon>Alphaproteobacteria</taxon>
        <taxon>Rhodobacterales</taxon>
        <taxon>Paracoccaceae</taxon>
        <taxon>Flavimaricola</taxon>
    </lineage>
</organism>
<keyword evidence="1" id="KW-0732">Signal</keyword>
<sequence>MLRPVLAPFFALLLAATQSHAGAWPRAEGETFLSFGGNVALFGEAVRPVYYDPTVYLEYGLTERWTVGIDGFTSDKGTAGSLFVFVRYPLSHPDNPDKLAVSVGTGATLMPNGALEETPRIGLHWGRGFANGWMAADTELTYGLTRGIAQTKIDVTIGYDLNDDWTTVLVSTAGIGLTGDVYVKTSPSLLYHFNDTVSLRMGLVQALSGDFGSGLSLEAWLRF</sequence>
<protein>
    <recommendedName>
        <fullName evidence="4">Outer membrane protein beta-barrel domain-containing protein</fullName>
    </recommendedName>
</protein>
<reference evidence="2 3" key="1">
    <citation type="submission" date="2017-05" db="EMBL/GenBank/DDBJ databases">
        <authorList>
            <person name="Song R."/>
            <person name="Chenine A.L."/>
            <person name="Ruprecht R.M."/>
        </authorList>
    </citation>
    <scope>NUCLEOTIDE SEQUENCE [LARGE SCALE GENOMIC DNA]</scope>
    <source>
        <strain evidence="2 3">CECT 8899</strain>
    </source>
</reference>
<feature type="chain" id="PRO_5012285832" description="Outer membrane protein beta-barrel domain-containing protein" evidence="1">
    <location>
        <begin position="22"/>
        <end position="223"/>
    </location>
</feature>
<proteinExistence type="predicted"/>
<gene>
    <name evidence="2" type="ORF">LOM8899_00655</name>
</gene>
<dbReference type="Proteomes" id="UP000201613">
    <property type="component" value="Unassembled WGS sequence"/>
</dbReference>
<dbReference type="EMBL" id="FXZK01000001">
    <property type="protein sequence ID" value="SMY06528.1"/>
    <property type="molecule type" value="Genomic_DNA"/>
</dbReference>
<dbReference type="AlphaFoldDB" id="A0A238LA49"/>
<evidence type="ECO:0000256" key="1">
    <source>
        <dbReference type="SAM" id="SignalP"/>
    </source>
</evidence>
<dbReference type="RefSeq" id="WP_093990693.1">
    <property type="nucleotide sequence ID" value="NZ_FXZK01000001.1"/>
</dbReference>
<keyword evidence="3" id="KW-1185">Reference proteome</keyword>
<evidence type="ECO:0000313" key="2">
    <source>
        <dbReference type="EMBL" id="SMY06528.1"/>
    </source>
</evidence>
<evidence type="ECO:0000313" key="3">
    <source>
        <dbReference type="Proteomes" id="UP000201613"/>
    </source>
</evidence>
<evidence type="ECO:0008006" key="4">
    <source>
        <dbReference type="Google" id="ProtNLM"/>
    </source>
</evidence>